<protein>
    <recommendedName>
        <fullName evidence="10">DUF350 domain-containing protein</fullName>
    </recommendedName>
</protein>
<name>A0ABV7CHB4_9GAMM</name>
<dbReference type="PANTHER" id="PTHR40043">
    <property type="entry name" value="UPF0719 INNER MEMBRANE PROTEIN YJFL"/>
    <property type="match status" value="1"/>
</dbReference>
<feature type="transmembrane region" description="Helical" evidence="7">
    <location>
        <begin position="83"/>
        <end position="103"/>
    </location>
</feature>
<evidence type="ECO:0000256" key="3">
    <source>
        <dbReference type="ARBA" id="ARBA00022475"/>
    </source>
</evidence>
<keyword evidence="9" id="KW-1185">Reference proteome</keyword>
<evidence type="ECO:0000256" key="4">
    <source>
        <dbReference type="ARBA" id="ARBA00022692"/>
    </source>
</evidence>
<feature type="transmembrane region" description="Helical" evidence="7">
    <location>
        <begin position="152"/>
        <end position="171"/>
    </location>
</feature>
<evidence type="ECO:0000256" key="7">
    <source>
        <dbReference type="SAM" id="Phobius"/>
    </source>
</evidence>
<accession>A0ABV7CHB4</accession>
<feature type="transmembrane region" description="Helical" evidence="7">
    <location>
        <begin position="233"/>
        <end position="254"/>
    </location>
</feature>
<evidence type="ECO:0000313" key="8">
    <source>
        <dbReference type="EMBL" id="MFC3031978.1"/>
    </source>
</evidence>
<evidence type="ECO:0000256" key="6">
    <source>
        <dbReference type="ARBA" id="ARBA00023136"/>
    </source>
</evidence>
<dbReference type="Proteomes" id="UP001595453">
    <property type="component" value="Unassembled WGS sequence"/>
</dbReference>
<dbReference type="PANTHER" id="PTHR40043:SF1">
    <property type="entry name" value="UPF0719 INNER MEMBRANE PROTEIN YJFL"/>
    <property type="match status" value="1"/>
</dbReference>
<comment type="caution">
    <text evidence="8">The sequence shown here is derived from an EMBL/GenBank/DDBJ whole genome shotgun (WGS) entry which is preliminary data.</text>
</comment>
<comment type="similarity">
    <text evidence="2">Belongs to the UPF0719 family.</text>
</comment>
<gene>
    <name evidence="8" type="ORF">ACFOEE_05565</name>
</gene>
<dbReference type="InterPro" id="IPR007140">
    <property type="entry name" value="DUF350"/>
</dbReference>
<dbReference type="Pfam" id="PF03994">
    <property type="entry name" value="DUF350"/>
    <property type="match status" value="2"/>
</dbReference>
<keyword evidence="3" id="KW-1003">Cell membrane</keyword>
<evidence type="ECO:0008006" key="10">
    <source>
        <dbReference type="Google" id="ProtNLM"/>
    </source>
</evidence>
<keyword evidence="5 7" id="KW-1133">Transmembrane helix</keyword>
<evidence type="ECO:0000256" key="5">
    <source>
        <dbReference type="ARBA" id="ARBA00022989"/>
    </source>
</evidence>
<feature type="transmembrane region" description="Helical" evidence="7">
    <location>
        <begin position="274"/>
        <end position="292"/>
    </location>
</feature>
<dbReference type="RefSeq" id="WP_377121751.1">
    <property type="nucleotide sequence ID" value="NZ_JBHRSD010000010.1"/>
</dbReference>
<organism evidence="8 9">
    <name type="scientific">Pseudoalteromonas fenneropenaei</name>
    <dbReference type="NCBI Taxonomy" id="1737459"/>
    <lineage>
        <taxon>Bacteria</taxon>
        <taxon>Pseudomonadati</taxon>
        <taxon>Pseudomonadota</taxon>
        <taxon>Gammaproteobacteria</taxon>
        <taxon>Alteromonadales</taxon>
        <taxon>Pseudoalteromonadaceae</taxon>
        <taxon>Pseudoalteromonas</taxon>
    </lineage>
</organism>
<evidence type="ECO:0000256" key="1">
    <source>
        <dbReference type="ARBA" id="ARBA00004651"/>
    </source>
</evidence>
<proteinExistence type="inferred from homology"/>
<dbReference type="EMBL" id="JBHRSD010000010">
    <property type="protein sequence ID" value="MFC3031978.1"/>
    <property type="molecule type" value="Genomic_DNA"/>
</dbReference>
<feature type="transmembrane region" description="Helical" evidence="7">
    <location>
        <begin position="123"/>
        <end position="146"/>
    </location>
</feature>
<keyword evidence="4 7" id="KW-0812">Transmembrane</keyword>
<feature type="transmembrane region" description="Helical" evidence="7">
    <location>
        <begin position="49"/>
        <end position="71"/>
    </location>
</feature>
<feature type="transmembrane region" description="Helical" evidence="7">
    <location>
        <begin position="6"/>
        <end position="28"/>
    </location>
</feature>
<evidence type="ECO:0000313" key="9">
    <source>
        <dbReference type="Proteomes" id="UP001595453"/>
    </source>
</evidence>
<sequence length="297" mass="32996">MSALSLANINFLAILVSFVVVCAAVITLRRFTEWRAKQTLSDELAQRDNFALGISYASQVAVVCISIAFLFEEISLHTAQQRPLRVILLIGLFFTFIFIGQLIHRKWILHRFNEEHAILKQNICAAMVDSGMLLANCIIVLGLYRWVHPQGVSNLLIVTLAFFLLQGIFALDSKLRESRFARFNQGASLQDNFNFANTSIGIRYAGKTIGLALALYAGLGSAPYVDAKLVDNLFALLSHCSAMWLILYSGTFILKHLSLPKVDIGLEVDHQDNIGVACLEFAVFCAIGYLLISMFSL</sequence>
<keyword evidence="6 7" id="KW-0472">Membrane</keyword>
<reference evidence="9" key="1">
    <citation type="journal article" date="2019" name="Int. J. Syst. Evol. Microbiol.">
        <title>The Global Catalogue of Microorganisms (GCM) 10K type strain sequencing project: providing services to taxonomists for standard genome sequencing and annotation.</title>
        <authorList>
            <consortium name="The Broad Institute Genomics Platform"/>
            <consortium name="The Broad Institute Genome Sequencing Center for Infectious Disease"/>
            <person name="Wu L."/>
            <person name="Ma J."/>
        </authorList>
    </citation>
    <scope>NUCLEOTIDE SEQUENCE [LARGE SCALE GENOMIC DNA]</scope>
    <source>
        <strain evidence="9">KCTC 42730</strain>
    </source>
</reference>
<evidence type="ECO:0000256" key="2">
    <source>
        <dbReference type="ARBA" id="ARBA00005779"/>
    </source>
</evidence>
<comment type="subcellular location">
    <subcellularLocation>
        <location evidence="1">Cell membrane</location>
        <topology evidence="1">Multi-pass membrane protein</topology>
    </subcellularLocation>
</comment>